<feature type="compositionally biased region" description="Basic and acidic residues" evidence="1">
    <location>
        <begin position="154"/>
        <end position="171"/>
    </location>
</feature>
<organism evidence="2 3">
    <name type="scientific">Aequorivita lipolytica</name>
    <dbReference type="NCBI Taxonomy" id="153267"/>
    <lineage>
        <taxon>Bacteria</taxon>
        <taxon>Pseudomonadati</taxon>
        <taxon>Bacteroidota</taxon>
        <taxon>Flavobacteriia</taxon>
        <taxon>Flavobacteriales</taxon>
        <taxon>Flavobacteriaceae</taxon>
        <taxon>Aequorivita</taxon>
    </lineage>
</organism>
<dbReference type="OrthoDB" id="1413086at2"/>
<dbReference type="AlphaFoldDB" id="A0A5C6YN24"/>
<gene>
    <name evidence="2" type="ORF">ESV24_11005</name>
</gene>
<feature type="region of interest" description="Disordered" evidence="1">
    <location>
        <begin position="134"/>
        <end position="171"/>
    </location>
</feature>
<name>A0A5C6YN24_9FLAO</name>
<reference evidence="2 3" key="1">
    <citation type="submission" date="2019-08" db="EMBL/GenBank/DDBJ databases">
        <title>Genome of Aequorivita lipolytica Y10-2 (type strain).</title>
        <authorList>
            <person name="Bowman J.P."/>
        </authorList>
    </citation>
    <scope>NUCLEOTIDE SEQUENCE [LARGE SCALE GENOMIC DNA]</scope>
    <source>
        <strain evidence="2 3">Y10-2</strain>
    </source>
</reference>
<dbReference type="RefSeq" id="WP_111816498.1">
    <property type="nucleotide sequence ID" value="NZ_CBCRZQ010000007.1"/>
</dbReference>
<evidence type="ECO:0000256" key="1">
    <source>
        <dbReference type="SAM" id="MobiDB-lite"/>
    </source>
</evidence>
<keyword evidence="3" id="KW-1185">Reference proteome</keyword>
<feature type="compositionally biased region" description="Polar residues" evidence="1">
    <location>
        <begin position="134"/>
        <end position="152"/>
    </location>
</feature>
<dbReference type="Proteomes" id="UP000321945">
    <property type="component" value="Unassembled WGS sequence"/>
</dbReference>
<comment type="caution">
    <text evidence="2">The sequence shown here is derived from an EMBL/GenBank/DDBJ whole genome shotgun (WGS) entry which is preliminary data.</text>
</comment>
<evidence type="ECO:0000313" key="3">
    <source>
        <dbReference type="Proteomes" id="UP000321945"/>
    </source>
</evidence>
<protein>
    <submittedName>
        <fullName evidence="2">Uncharacterized protein</fullName>
    </submittedName>
</protein>
<dbReference type="EMBL" id="VORU01000009">
    <property type="protein sequence ID" value="TXD68685.1"/>
    <property type="molecule type" value="Genomic_DNA"/>
</dbReference>
<evidence type="ECO:0000313" key="2">
    <source>
        <dbReference type="EMBL" id="TXD68685.1"/>
    </source>
</evidence>
<proteinExistence type="predicted"/>
<accession>A0A5C6YN24</accession>
<sequence>MKTYIMGTPKQLSLFFILLFTAFGLSSFASKNLIVKISENNFLTEKQIKVVITKNTTEEELEKIKKQMVDEGLQFNYANVDYNQNNEIISITIQYKDANNNSGNYSVSSQNPINDIVIVSEGSRIFVTSAGSSNQTFISQGSGEQTSKSSENSYEDRRQYMQEKSDQMEKEMQERMDAMKERQAEMRNRMQQRRDSISTQKQHPIKSAANFNGNTHIITKNSTDSELAQLQKTYEAEKISFYYNDLKRNGNNEITHISITIDNQNGSVSTSGFGNGQEAIKNISIAVDKQNTIIKNAE</sequence>